<sequence>MTRRARRSAPVALAAAAMMLSGCSALPFLTQQQECVSWVTFDDQQALAASAQLIVVGEVMEQVGTVDLLGGDARLYRFEVLEASDDRFAGLEIEIASRSDGCAADPYGFGDQLDTSARIAVFLATDEQWGGLATVTPFDGVVPAGDLEPGLEPGLPSVAPPAP</sequence>
<gene>
    <name evidence="2" type="ORF">NNL39_01890</name>
</gene>
<accession>A0ABY5FXL9</accession>
<reference evidence="2" key="1">
    <citation type="submission" date="2022-07" db="EMBL/GenBank/DDBJ databases">
        <title>Taxonomic analysis of Microcella humidisoli nov. sp., isolated from riverside soil.</title>
        <authorList>
            <person name="Molina K.M."/>
            <person name="Kim S.B."/>
        </authorList>
    </citation>
    <scope>NUCLEOTIDE SEQUENCE</scope>
    <source>
        <strain evidence="2">MMS21-STM10</strain>
    </source>
</reference>
<dbReference type="EMBL" id="CP101497">
    <property type="protein sequence ID" value="UTT62887.1"/>
    <property type="molecule type" value="Genomic_DNA"/>
</dbReference>
<dbReference type="PROSITE" id="PS51257">
    <property type="entry name" value="PROKAR_LIPOPROTEIN"/>
    <property type="match status" value="1"/>
</dbReference>
<evidence type="ECO:0008006" key="4">
    <source>
        <dbReference type="Google" id="ProtNLM"/>
    </source>
</evidence>
<feature type="chain" id="PRO_5047429744" description="Lipoprotein" evidence="1">
    <location>
        <begin position="26"/>
        <end position="163"/>
    </location>
</feature>
<keyword evidence="3" id="KW-1185">Reference proteome</keyword>
<dbReference type="Proteomes" id="UP001060039">
    <property type="component" value="Chromosome"/>
</dbReference>
<dbReference type="RefSeq" id="WP_255160019.1">
    <property type="nucleotide sequence ID" value="NZ_CP101497.1"/>
</dbReference>
<keyword evidence="1" id="KW-0732">Signal</keyword>
<evidence type="ECO:0000313" key="3">
    <source>
        <dbReference type="Proteomes" id="UP001060039"/>
    </source>
</evidence>
<organism evidence="2 3">
    <name type="scientific">Microcella humidisoli</name>
    <dbReference type="NCBI Taxonomy" id="2963406"/>
    <lineage>
        <taxon>Bacteria</taxon>
        <taxon>Bacillati</taxon>
        <taxon>Actinomycetota</taxon>
        <taxon>Actinomycetes</taxon>
        <taxon>Micrococcales</taxon>
        <taxon>Microbacteriaceae</taxon>
        <taxon>Microcella</taxon>
    </lineage>
</organism>
<name>A0ABY5FXL9_9MICO</name>
<protein>
    <recommendedName>
        <fullName evidence="4">Lipoprotein</fullName>
    </recommendedName>
</protein>
<feature type="signal peptide" evidence="1">
    <location>
        <begin position="1"/>
        <end position="25"/>
    </location>
</feature>
<evidence type="ECO:0000256" key="1">
    <source>
        <dbReference type="SAM" id="SignalP"/>
    </source>
</evidence>
<evidence type="ECO:0000313" key="2">
    <source>
        <dbReference type="EMBL" id="UTT62887.1"/>
    </source>
</evidence>
<proteinExistence type="predicted"/>